<keyword evidence="3" id="KW-1133">Transmembrane helix</keyword>
<feature type="compositionally biased region" description="Low complexity" evidence="2">
    <location>
        <begin position="283"/>
        <end position="299"/>
    </location>
</feature>
<keyword evidence="5" id="KW-1185">Reference proteome</keyword>
<proteinExistence type="predicted"/>
<feature type="coiled-coil region" evidence="1">
    <location>
        <begin position="1094"/>
        <end position="1142"/>
    </location>
</feature>
<keyword evidence="3" id="KW-0472">Membrane</keyword>
<feature type="compositionally biased region" description="Basic and acidic residues" evidence="2">
    <location>
        <begin position="242"/>
        <end position="255"/>
    </location>
</feature>
<keyword evidence="1" id="KW-0175">Coiled coil</keyword>
<feature type="compositionally biased region" description="Low complexity" evidence="2">
    <location>
        <begin position="980"/>
        <end position="989"/>
    </location>
</feature>
<feature type="compositionally biased region" description="Basic and acidic residues" evidence="2">
    <location>
        <begin position="403"/>
        <end position="428"/>
    </location>
</feature>
<feature type="compositionally biased region" description="Polar residues" evidence="2">
    <location>
        <begin position="666"/>
        <end position="683"/>
    </location>
</feature>
<feature type="compositionally biased region" description="Acidic residues" evidence="2">
    <location>
        <begin position="899"/>
        <end position="908"/>
    </location>
</feature>
<dbReference type="EMBL" id="CM032184">
    <property type="protein sequence ID" value="KAG7094276.1"/>
    <property type="molecule type" value="Genomic_DNA"/>
</dbReference>
<name>A0A9P7UVF2_9AGAR</name>
<keyword evidence="3" id="KW-0812">Transmembrane</keyword>
<feature type="compositionally biased region" description="Polar residues" evidence="2">
    <location>
        <begin position="878"/>
        <end position="898"/>
    </location>
</feature>
<evidence type="ECO:0000313" key="4">
    <source>
        <dbReference type="EMBL" id="KAG7094276.1"/>
    </source>
</evidence>
<feature type="compositionally biased region" description="Basic and acidic residues" evidence="2">
    <location>
        <begin position="923"/>
        <end position="934"/>
    </location>
</feature>
<feature type="transmembrane region" description="Helical" evidence="3">
    <location>
        <begin position="31"/>
        <end position="48"/>
    </location>
</feature>
<dbReference type="GeneID" id="66076956"/>
<gene>
    <name evidence="4" type="ORF">E1B28_007880</name>
</gene>
<feature type="region of interest" description="Disordered" evidence="2">
    <location>
        <begin position="205"/>
        <end position="428"/>
    </location>
</feature>
<evidence type="ECO:0000256" key="3">
    <source>
        <dbReference type="SAM" id="Phobius"/>
    </source>
</evidence>
<feature type="compositionally biased region" description="Polar residues" evidence="2">
    <location>
        <begin position="538"/>
        <end position="548"/>
    </location>
</feature>
<feature type="compositionally biased region" description="Acidic residues" evidence="2">
    <location>
        <begin position="1062"/>
        <end position="1076"/>
    </location>
</feature>
<sequence length="1247" mass="134242">MSSVVTLTPSYFSSHSTSLGIDVRTASTMDSLVAIGFGLGLRFVVNFFGRNSIKISSVIIGLWEGIVTLHFMQKLPHSYDPYIAYGVRMFVDYIWTANVVRLALVLIWTGMGMVLADIAPGIWYQTGMKRTWDQFRRDLYLMSRSMPRVALTMPSFKIRLWSTKRPRTPTVRFSPPRTSESASVVSDTNSVVSASTATPTVITNASAEVPPPTSHRRIPTVSVTSPTPATTLKKPTRLPGHFIRDSETETDRDTTVGRYRPSQTPSQSRLLRAARARERERAQQQLPTSSSAESESNFSVDGAGTSSGFNFTHLPPADELDTDELYGSSDDDGSSSTPTEVPDPDSVRDITEELEQERRSATPTNLSISLPPADAEVEAPVKTPLPPPDQVPDIPDGDDEDGGWEHVKKEKELAPPVPSKDRVEEKRKEVPYKYEVKERDDVFSNAPSVAVYKAASSKGTSKFGADDAEEEIRSKQHSRSVSRALADDEAEDATSKVASMSASKAPTYAGDDPQPRASKKAVSKAASKAPTEAESHTLSKAPSRSVSKAPTPAPEVDDAQSHAPSKVGSRAASKTPSEVPTPVEPDASSKVASKARTNHESQSHIPSRVHSRTASRAPEDGTIESQSRTHSRAASGAASKAPTPPGAEADSQSQAPTTRVADDSQSHVQSKVASRAASKTPSRLPTPAPEVEDSQSRAPSKVQSKAPSQAASKAPTRVATPIPDAEDSQSRVTPKVQSKAPSQAASKVPTRAATPVPEAEDSQFRAPSNVESKAPSQAVSKAPTRAATPQERDEREPIFAPPSKTTETEPEPEPEPTVPVHIELGSTAPAFKAPSTVPSAWGSPSAWGGGGGLGGWGWGKQSVVKTQTEPPKPKKAMSTFSSVLTPNDSISNIGITASDSEEEEEEEVQQVQEETGQQGEPVQEEKKEHKEGNKPEVPPLTREPSLTGTQAIASVFGLGPMRKNGPGSDLINLESNVGIPTRQTQTQPPNNTSSRPIPNMPDRISERDEESEVPGTRSGVTGAGVEGEGEDKGGEGTRQGTPPPSFSTLYPDDFTVVPDQPAGEEEEEDVQVDEPLPEGSGRRLARGLELKVLIKQMQRDIDEATRQMESALEDGQDGAPLAEVKREVIKQLEKEKRKLVKRREIVLFSVAGEKPEKVRPEIEFAATDNPLPAVDRLDRQIVSLLERGDQELNITFPKAPTGKTAKAKVTAMKAAVLDRLKELDLDHVEDPSNARLVKVTLPVKGEL</sequence>
<dbReference type="KEGG" id="more:E1B28_007880"/>
<comment type="caution">
    <text evidence="4">The sequence shown here is derived from an EMBL/GenBank/DDBJ whole genome shotgun (WGS) entry which is preliminary data.</text>
</comment>
<protein>
    <submittedName>
        <fullName evidence="4">Uncharacterized protein</fullName>
    </submittedName>
</protein>
<feature type="region of interest" description="Disordered" evidence="2">
    <location>
        <begin position="453"/>
        <end position="1083"/>
    </location>
</feature>
<feature type="compositionally biased region" description="Low complexity" evidence="2">
    <location>
        <begin position="909"/>
        <end position="921"/>
    </location>
</feature>
<feature type="compositionally biased region" description="Gly residues" evidence="2">
    <location>
        <begin position="847"/>
        <end position="858"/>
    </location>
</feature>
<feature type="compositionally biased region" description="Low complexity" evidence="2">
    <location>
        <begin position="219"/>
        <end position="231"/>
    </location>
</feature>
<reference evidence="4" key="1">
    <citation type="journal article" date="2021" name="Genome Biol. Evol.">
        <title>The assembled and annotated genome of the fairy-ring fungus Marasmius oreades.</title>
        <authorList>
            <person name="Hiltunen M."/>
            <person name="Ament-Velasquez S.L."/>
            <person name="Johannesson H."/>
        </authorList>
    </citation>
    <scope>NUCLEOTIDE SEQUENCE</scope>
    <source>
        <strain evidence="4">03SP1</strain>
    </source>
</reference>
<organism evidence="4 5">
    <name type="scientific">Marasmius oreades</name>
    <name type="common">fairy-ring Marasmius</name>
    <dbReference type="NCBI Taxonomy" id="181124"/>
    <lineage>
        <taxon>Eukaryota</taxon>
        <taxon>Fungi</taxon>
        <taxon>Dikarya</taxon>
        <taxon>Basidiomycota</taxon>
        <taxon>Agaricomycotina</taxon>
        <taxon>Agaricomycetes</taxon>
        <taxon>Agaricomycetidae</taxon>
        <taxon>Agaricales</taxon>
        <taxon>Marasmiineae</taxon>
        <taxon>Marasmiaceae</taxon>
        <taxon>Marasmius</taxon>
    </lineage>
</organism>
<dbReference type="AlphaFoldDB" id="A0A9P7UVF2"/>
<feature type="compositionally biased region" description="Polar residues" evidence="2">
    <location>
        <begin position="765"/>
        <end position="779"/>
    </location>
</feature>
<feature type="compositionally biased region" description="Low complexity" evidence="2">
    <location>
        <begin position="700"/>
        <end position="715"/>
    </location>
</feature>
<feature type="transmembrane region" description="Helical" evidence="3">
    <location>
        <begin position="93"/>
        <end position="124"/>
    </location>
</feature>
<dbReference type="OrthoDB" id="3231855at2759"/>
<dbReference type="RefSeq" id="XP_043010746.1">
    <property type="nucleotide sequence ID" value="XM_043152660.1"/>
</dbReference>
<accession>A0A9P7UVF2</accession>
<evidence type="ECO:0000256" key="2">
    <source>
        <dbReference type="SAM" id="MobiDB-lite"/>
    </source>
</evidence>
<dbReference type="Proteomes" id="UP001049176">
    <property type="component" value="Chromosome 4"/>
</dbReference>
<evidence type="ECO:0000313" key="5">
    <source>
        <dbReference type="Proteomes" id="UP001049176"/>
    </source>
</evidence>
<feature type="compositionally biased region" description="Basic and acidic residues" evidence="2">
    <location>
        <begin position="345"/>
        <end position="360"/>
    </location>
</feature>
<feature type="compositionally biased region" description="Polar residues" evidence="2">
    <location>
        <begin position="730"/>
        <end position="745"/>
    </location>
</feature>
<feature type="compositionally biased region" description="Acidic residues" evidence="2">
    <location>
        <begin position="318"/>
        <end position="333"/>
    </location>
</feature>
<evidence type="ECO:0000256" key="1">
    <source>
        <dbReference type="SAM" id="Coils"/>
    </source>
</evidence>